<feature type="region of interest" description="Disordered" evidence="1">
    <location>
        <begin position="629"/>
        <end position="649"/>
    </location>
</feature>
<feature type="region of interest" description="Disordered" evidence="1">
    <location>
        <begin position="472"/>
        <end position="502"/>
    </location>
</feature>
<feature type="compositionally biased region" description="Basic and acidic residues" evidence="1">
    <location>
        <begin position="561"/>
        <end position="572"/>
    </location>
</feature>
<evidence type="ECO:0000313" key="3">
    <source>
        <dbReference type="EMBL" id="KAF2002584.1"/>
    </source>
</evidence>
<feature type="compositionally biased region" description="Polar residues" evidence="1">
    <location>
        <begin position="58"/>
        <end position="67"/>
    </location>
</feature>
<feature type="compositionally biased region" description="Acidic residues" evidence="1">
    <location>
        <begin position="47"/>
        <end position="57"/>
    </location>
</feature>
<feature type="compositionally biased region" description="Low complexity" evidence="1">
    <location>
        <begin position="418"/>
        <end position="430"/>
    </location>
</feature>
<keyword evidence="2" id="KW-0812">Transmembrane</keyword>
<feature type="region of interest" description="Disordered" evidence="1">
    <location>
        <begin position="560"/>
        <end position="602"/>
    </location>
</feature>
<evidence type="ECO:0000256" key="2">
    <source>
        <dbReference type="SAM" id="Phobius"/>
    </source>
</evidence>
<evidence type="ECO:0000313" key="4">
    <source>
        <dbReference type="Proteomes" id="UP000799779"/>
    </source>
</evidence>
<feature type="region of interest" description="Disordered" evidence="1">
    <location>
        <begin position="410"/>
        <end position="453"/>
    </location>
</feature>
<protein>
    <submittedName>
        <fullName evidence="3">Uncharacterized protein</fullName>
    </submittedName>
</protein>
<keyword evidence="4" id="KW-1185">Reference proteome</keyword>
<keyword evidence="2" id="KW-0472">Membrane</keyword>
<feature type="compositionally biased region" description="Polar residues" evidence="1">
    <location>
        <begin position="89"/>
        <end position="99"/>
    </location>
</feature>
<feature type="compositionally biased region" description="Basic and acidic residues" evidence="1">
    <location>
        <begin position="1031"/>
        <end position="1041"/>
    </location>
</feature>
<feature type="transmembrane region" description="Helical" evidence="2">
    <location>
        <begin position="1244"/>
        <end position="1261"/>
    </location>
</feature>
<reference evidence="3" key="1">
    <citation type="journal article" date="2020" name="Stud. Mycol.">
        <title>101 Dothideomycetes genomes: a test case for predicting lifestyles and emergence of pathogens.</title>
        <authorList>
            <person name="Haridas S."/>
            <person name="Albert R."/>
            <person name="Binder M."/>
            <person name="Bloem J."/>
            <person name="Labutti K."/>
            <person name="Salamov A."/>
            <person name="Andreopoulos B."/>
            <person name="Baker S."/>
            <person name="Barry K."/>
            <person name="Bills G."/>
            <person name="Bluhm B."/>
            <person name="Cannon C."/>
            <person name="Castanera R."/>
            <person name="Culley D."/>
            <person name="Daum C."/>
            <person name="Ezra D."/>
            <person name="Gonzalez J."/>
            <person name="Henrissat B."/>
            <person name="Kuo A."/>
            <person name="Liang C."/>
            <person name="Lipzen A."/>
            <person name="Lutzoni F."/>
            <person name="Magnuson J."/>
            <person name="Mondo S."/>
            <person name="Nolan M."/>
            <person name="Ohm R."/>
            <person name="Pangilinan J."/>
            <person name="Park H.-J."/>
            <person name="Ramirez L."/>
            <person name="Alfaro M."/>
            <person name="Sun H."/>
            <person name="Tritt A."/>
            <person name="Yoshinaga Y."/>
            <person name="Zwiers L.-H."/>
            <person name="Turgeon B."/>
            <person name="Goodwin S."/>
            <person name="Spatafora J."/>
            <person name="Crous P."/>
            <person name="Grigoriev I."/>
        </authorList>
    </citation>
    <scope>NUCLEOTIDE SEQUENCE</scope>
    <source>
        <strain evidence="3">CBS 123094</strain>
    </source>
</reference>
<feature type="compositionally biased region" description="Basic and acidic residues" evidence="1">
    <location>
        <begin position="444"/>
        <end position="453"/>
    </location>
</feature>
<dbReference type="Proteomes" id="UP000799779">
    <property type="component" value="Unassembled WGS sequence"/>
</dbReference>
<feature type="transmembrane region" description="Helical" evidence="2">
    <location>
        <begin position="1069"/>
        <end position="1088"/>
    </location>
</feature>
<feature type="transmembrane region" description="Helical" evidence="2">
    <location>
        <begin position="1282"/>
        <end position="1305"/>
    </location>
</feature>
<accession>A0A6A5WNW9</accession>
<feature type="compositionally biased region" description="Acidic residues" evidence="1">
    <location>
        <begin position="921"/>
        <end position="933"/>
    </location>
</feature>
<dbReference type="EMBL" id="ML977576">
    <property type="protein sequence ID" value="KAF2002584.1"/>
    <property type="molecule type" value="Genomic_DNA"/>
</dbReference>
<sequence>MASPPGDFRRSSSLGDLRRSSSPPWCDKPPDHQSSSKPTLPPFDMSCLDEEPDDETDSTAARQGQNRDSAQDADLALASPISPRPMSKSPETPSRTIQIENNPKVFVKLPMISEFKSAPDGYGGPHTAISITHGPDRGKFLHIGRELSDDQWIWTTDALSYIWDPSLMGTASKIGMGSSASGSSEGGISKLAFGFIAKEHWSLLGPPQVPYPITTRVKAPFAGPHTAIAIGGAFFRGWYIHVPRYLTRDEITIAEENVKDACNVAWEWGAQNDTAATTPLKMSDIILTKNKELYEEQNTTADLLEHDVGLDFAAQDPVQLFEAGFKPVWVDRNLELSYQLPKLPSARPVVSTKEESPDTEFSHASPASDHAFGDLDDDDILHMRDEDIDSLLDEIDSFGLGNLNDDEEETTFRDLEHSGNPSSSAISESSLANAPLASQGTENVRTEKGSAVKSHLNDGDEWAFVNPRRRMRHSWSSPSGSLISASPRPGSPMPIFSDPDDRGFDNAALEMWQLEEEDRRYHRLEDMEMIEPQLNEPICHVEEDTVDGEVVMPELPQTLRMEPEDSPAHGEDQQESSDEVPTSNNNHQVASQEDEPVIGNNDVHSSENVALVDVGEGQLSSDITKTCRKEVSGYPGSPEELGLDPTVESDSDRIETVNADYDEDFPSTNTSLNATVEEPYMPPNAAPVSGHLSDDDQETVQNIPITVQEVDNDDPDEPNGFIEDELDSFSDEDEDLSEDTGNTINLDLTPANDIGNTLTLGLGEWILDEPPSVVNQPSGVDQPTPYSPDSGLIDTDNSNLIMPTLPLLGGMNEKLILEDRIKVLKEAALGRTAEKSAAPENGVSDQGLNGDSVEIQDNVAETQKNDAETEKVLADNSQVLTKNHEHVTDSQFTIVPRTHNPPKVRKSPIEWELSLTDDERFEDAYSSDEDENTTEPVVGDVPQETSIDDTNEEIKPTYTLDSIKLIGGVEESDDTVHDPEFTEARDEDINAPTVNPATPNIVLNDGRSGSPPAEDGKLPNTVEPPTSTTPKDLKVKEEPEPKEMPIVVRSTSPVMQEDQMPRRTPRAKISIIFICLLATGVVVGIHFVHTEYRIMVFLPRLNVEGVLQIPPHQRGVVYQYISRSVSIYAPYQREDFDAMQLTQPCHLDTFSVYSLIMSGVNSRRIVKVKTLLPPHVLSVLATARVFWPWTYAVKPIFLGIKYVVWNSTFFRLWYVSVCGFRVYLSTGSWIQALESGQLTCTEDMHTILVATAALAALGWATRCCEDSKNIGVVKKMGRVYEIVVFGAAVLVAVFVVYCTLDEFWVEYSTVWF</sequence>
<proteinExistence type="predicted"/>
<dbReference type="OrthoDB" id="3799389at2759"/>
<name>A0A6A5WNW9_9PLEO</name>
<feature type="compositionally biased region" description="Polar residues" evidence="1">
    <location>
        <begin position="579"/>
        <end position="591"/>
    </location>
</feature>
<organism evidence="3 4">
    <name type="scientific">Amniculicola lignicola CBS 123094</name>
    <dbReference type="NCBI Taxonomy" id="1392246"/>
    <lineage>
        <taxon>Eukaryota</taxon>
        <taxon>Fungi</taxon>
        <taxon>Dikarya</taxon>
        <taxon>Ascomycota</taxon>
        <taxon>Pezizomycotina</taxon>
        <taxon>Dothideomycetes</taxon>
        <taxon>Pleosporomycetidae</taxon>
        <taxon>Pleosporales</taxon>
        <taxon>Amniculicolaceae</taxon>
        <taxon>Amniculicola</taxon>
    </lineage>
</organism>
<keyword evidence="2" id="KW-1133">Transmembrane helix</keyword>
<feature type="region of interest" description="Disordered" evidence="1">
    <location>
        <begin position="345"/>
        <end position="377"/>
    </location>
</feature>
<gene>
    <name evidence="3" type="ORF">P154DRAFT_573787</name>
</gene>
<feature type="region of interest" description="Disordered" evidence="1">
    <location>
        <begin position="982"/>
        <end position="1041"/>
    </location>
</feature>
<evidence type="ECO:0000256" key="1">
    <source>
        <dbReference type="SAM" id="MobiDB-lite"/>
    </source>
</evidence>
<feature type="compositionally biased region" description="Low complexity" evidence="1">
    <location>
        <begin position="474"/>
        <end position="486"/>
    </location>
</feature>
<feature type="region of interest" description="Disordered" evidence="1">
    <location>
        <begin position="1"/>
        <end position="99"/>
    </location>
</feature>
<feature type="region of interest" description="Disordered" evidence="1">
    <location>
        <begin position="921"/>
        <end position="944"/>
    </location>
</feature>
<feature type="transmembrane region" description="Helical" evidence="2">
    <location>
        <begin position="1203"/>
        <end position="1224"/>
    </location>
</feature>